<dbReference type="SUPFAM" id="SSF49503">
    <property type="entry name" value="Cupredoxins"/>
    <property type="match status" value="1"/>
</dbReference>
<comment type="caution">
    <text evidence="15">The sequence shown here is derived from an EMBL/GenBank/DDBJ whole genome shotgun (WGS) entry which is preliminary data.</text>
</comment>
<gene>
    <name evidence="15" type="ORF">JM946_15465</name>
</gene>
<keyword evidence="4 11" id="KW-0349">Heme</keyword>
<evidence type="ECO:0000256" key="2">
    <source>
        <dbReference type="ARBA" id="ARBA00007866"/>
    </source>
</evidence>
<feature type="domain" description="Cytochrome oxidase subunit II copper A binding" evidence="13">
    <location>
        <begin position="114"/>
        <end position="229"/>
    </location>
</feature>
<keyword evidence="12" id="KW-0812">Transmembrane</keyword>
<evidence type="ECO:0000259" key="14">
    <source>
        <dbReference type="PROSITE" id="PS51007"/>
    </source>
</evidence>
<proteinExistence type="inferred from homology"/>
<dbReference type="InterPro" id="IPR001505">
    <property type="entry name" value="Copper_CuA"/>
</dbReference>
<dbReference type="InterPro" id="IPR008972">
    <property type="entry name" value="Cupredoxin"/>
</dbReference>
<evidence type="ECO:0000256" key="7">
    <source>
        <dbReference type="ARBA" id="ARBA00023004"/>
    </source>
</evidence>
<feature type="domain" description="Cytochrome c" evidence="14">
    <location>
        <begin position="240"/>
        <end position="332"/>
    </location>
</feature>
<dbReference type="Pfam" id="PF00116">
    <property type="entry name" value="COX2"/>
    <property type="match status" value="1"/>
</dbReference>
<organism evidence="15 16">
    <name type="scientific">Steroidobacter gossypii</name>
    <dbReference type="NCBI Taxonomy" id="2805490"/>
    <lineage>
        <taxon>Bacteria</taxon>
        <taxon>Pseudomonadati</taxon>
        <taxon>Pseudomonadota</taxon>
        <taxon>Gammaproteobacteria</taxon>
        <taxon>Steroidobacterales</taxon>
        <taxon>Steroidobacteraceae</taxon>
        <taxon>Steroidobacter</taxon>
    </lineage>
</organism>
<dbReference type="EMBL" id="JAEVLS010000003">
    <property type="protein sequence ID" value="MBM0106132.1"/>
    <property type="molecule type" value="Genomic_DNA"/>
</dbReference>
<name>A0ABS1WYS3_9GAMM</name>
<protein>
    <submittedName>
        <fullName evidence="15">C-type cytochrome</fullName>
    </submittedName>
</protein>
<dbReference type="InterPro" id="IPR034236">
    <property type="entry name" value="CuRO_CcO_Caa3_II"/>
</dbReference>
<evidence type="ECO:0000256" key="4">
    <source>
        <dbReference type="ARBA" id="ARBA00022617"/>
    </source>
</evidence>
<evidence type="ECO:0000313" key="15">
    <source>
        <dbReference type="EMBL" id="MBM0106132.1"/>
    </source>
</evidence>
<evidence type="ECO:0000313" key="16">
    <source>
        <dbReference type="Proteomes" id="UP000661077"/>
    </source>
</evidence>
<dbReference type="Proteomes" id="UP000661077">
    <property type="component" value="Unassembled WGS sequence"/>
</dbReference>
<keyword evidence="16" id="KW-1185">Reference proteome</keyword>
<evidence type="ECO:0000256" key="9">
    <source>
        <dbReference type="ARBA" id="ARBA00023136"/>
    </source>
</evidence>
<dbReference type="InterPro" id="IPR045187">
    <property type="entry name" value="CcO_II"/>
</dbReference>
<keyword evidence="6" id="KW-0249">Electron transport</keyword>
<comment type="catalytic activity">
    <reaction evidence="10">
        <text>4 Fe(II)-[cytochrome c] + O2 + 8 H(+)(in) = 4 Fe(III)-[cytochrome c] + 2 H2O + 4 H(+)(out)</text>
        <dbReference type="Rhea" id="RHEA:11436"/>
        <dbReference type="Rhea" id="RHEA-COMP:10350"/>
        <dbReference type="Rhea" id="RHEA-COMP:14399"/>
        <dbReference type="ChEBI" id="CHEBI:15377"/>
        <dbReference type="ChEBI" id="CHEBI:15378"/>
        <dbReference type="ChEBI" id="CHEBI:15379"/>
        <dbReference type="ChEBI" id="CHEBI:29033"/>
        <dbReference type="ChEBI" id="CHEBI:29034"/>
        <dbReference type="EC" id="7.1.1.9"/>
    </reaction>
</comment>
<sequence>MQSTHPSSALDPAANSGAALIDQLGTVLYVGAAIIFVAVMALALYGVIARARAINARSWILGGGLAFPIFTLTVLLMYSLAVGNGLNAIGSSNALQLFLECFGIGEARERAPADGVLKVHVIGKQWWWEVRYEQPGREPVVLANEIRMPTHRPVELVLSTTDVIHSFWAPSLAGKVDMIPGRTTRLRLQTSEEGTFRALCAEYCGGQHALMALFVITQSEDDFGAWLARQAQPVTEPRDAFLKQGYDAFFRGECHECHTVRGTPANGVSGPDLTHVGGRRSLAAGTLNNHIGTMAGWIAGAQEVKPGNKMPSSLAYTGVELRALSAWLGSLE</sequence>
<accession>A0ABS1WYS3</accession>
<dbReference type="Gene3D" id="2.60.40.420">
    <property type="entry name" value="Cupredoxins - blue copper proteins"/>
    <property type="match status" value="1"/>
</dbReference>
<evidence type="ECO:0000256" key="8">
    <source>
        <dbReference type="ARBA" id="ARBA00023008"/>
    </source>
</evidence>
<keyword evidence="9 12" id="KW-0472">Membrane</keyword>
<evidence type="ECO:0000256" key="1">
    <source>
        <dbReference type="ARBA" id="ARBA00004370"/>
    </source>
</evidence>
<feature type="transmembrane region" description="Helical" evidence="12">
    <location>
        <begin position="27"/>
        <end position="47"/>
    </location>
</feature>
<evidence type="ECO:0000259" key="13">
    <source>
        <dbReference type="PROSITE" id="PS50857"/>
    </source>
</evidence>
<evidence type="ECO:0000256" key="11">
    <source>
        <dbReference type="PROSITE-ProRule" id="PRU00433"/>
    </source>
</evidence>
<dbReference type="RefSeq" id="WP_203168217.1">
    <property type="nucleotide sequence ID" value="NZ_JAEVLS010000003.1"/>
</dbReference>
<evidence type="ECO:0000256" key="5">
    <source>
        <dbReference type="ARBA" id="ARBA00022723"/>
    </source>
</evidence>
<keyword evidence="7 11" id="KW-0408">Iron</keyword>
<feature type="transmembrane region" description="Helical" evidence="12">
    <location>
        <begin position="59"/>
        <end position="81"/>
    </location>
</feature>
<evidence type="ECO:0000256" key="10">
    <source>
        <dbReference type="ARBA" id="ARBA00047816"/>
    </source>
</evidence>
<comment type="subcellular location">
    <subcellularLocation>
        <location evidence="1">Membrane</location>
    </subcellularLocation>
</comment>
<evidence type="ECO:0000256" key="12">
    <source>
        <dbReference type="SAM" id="Phobius"/>
    </source>
</evidence>
<comment type="similarity">
    <text evidence="2">Belongs to the cytochrome c oxidase subunit 2 family.</text>
</comment>
<dbReference type="PROSITE" id="PS50857">
    <property type="entry name" value="COX2_CUA"/>
    <property type="match status" value="1"/>
</dbReference>
<evidence type="ECO:0000256" key="3">
    <source>
        <dbReference type="ARBA" id="ARBA00022448"/>
    </source>
</evidence>
<dbReference type="PROSITE" id="PS51007">
    <property type="entry name" value="CYTC"/>
    <property type="match status" value="1"/>
</dbReference>
<dbReference type="Pfam" id="PF00034">
    <property type="entry name" value="Cytochrom_C"/>
    <property type="match status" value="1"/>
</dbReference>
<keyword evidence="8" id="KW-0186">Copper</keyword>
<dbReference type="InterPro" id="IPR009056">
    <property type="entry name" value="Cyt_c-like_dom"/>
</dbReference>
<dbReference type="PANTHER" id="PTHR22888:SF9">
    <property type="entry name" value="CYTOCHROME C OXIDASE SUBUNIT 2"/>
    <property type="match status" value="1"/>
</dbReference>
<keyword evidence="5 11" id="KW-0479">Metal-binding</keyword>
<dbReference type="PANTHER" id="PTHR22888">
    <property type="entry name" value="CYTOCHROME C OXIDASE, SUBUNIT II"/>
    <property type="match status" value="1"/>
</dbReference>
<dbReference type="InterPro" id="IPR002429">
    <property type="entry name" value="CcO_II-like_C"/>
</dbReference>
<reference evidence="15 16" key="1">
    <citation type="journal article" date="2021" name="Int. J. Syst. Evol. Microbiol.">
        <title>Steroidobacter gossypii sp. nov., isolated from soil of cotton cropping field.</title>
        <authorList>
            <person name="Huang R."/>
            <person name="Yang S."/>
            <person name="Zhen C."/>
            <person name="Liu W."/>
        </authorList>
    </citation>
    <scope>NUCLEOTIDE SEQUENCE [LARGE SCALE GENOMIC DNA]</scope>
    <source>
        <strain evidence="15 16">S1-65</strain>
    </source>
</reference>
<evidence type="ECO:0000256" key="6">
    <source>
        <dbReference type="ARBA" id="ARBA00022982"/>
    </source>
</evidence>
<dbReference type="SUPFAM" id="SSF46626">
    <property type="entry name" value="Cytochrome c"/>
    <property type="match status" value="1"/>
</dbReference>
<keyword evidence="3" id="KW-0813">Transport</keyword>
<keyword evidence="12" id="KW-1133">Transmembrane helix</keyword>
<dbReference type="InterPro" id="IPR036909">
    <property type="entry name" value="Cyt_c-like_dom_sf"/>
</dbReference>
<dbReference type="CDD" id="cd04213">
    <property type="entry name" value="CuRO_CcO_Caa3_II"/>
    <property type="match status" value="1"/>
</dbReference>
<dbReference type="PROSITE" id="PS00078">
    <property type="entry name" value="COX2"/>
    <property type="match status" value="1"/>
</dbReference>